<proteinExistence type="predicted"/>
<dbReference type="OrthoDB" id="1062680at2"/>
<reference evidence="1 2" key="1">
    <citation type="submission" date="2018-04" db="EMBL/GenBank/DDBJ databases">
        <title>Marixanthomonas spongiae HN-E44 sp. nov., isolated from a marine sponge.</title>
        <authorList>
            <person name="Luo L."/>
            <person name="Zhuang L."/>
        </authorList>
    </citation>
    <scope>NUCLEOTIDE SEQUENCE [LARGE SCALE GENOMIC DNA]</scope>
    <source>
        <strain evidence="1 2">HN-E44</strain>
    </source>
</reference>
<evidence type="ECO:0008006" key="3">
    <source>
        <dbReference type="Google" id="ProtNLM"/>
    </source>
</evidence>
<gene>
    <name evidence="1" type="ORF">DDV96_12030</name>
</gene>
<organism evidence="1 2">
    <name type="scientific">Marixanthomonas spongiae</name>
    <dbReference type="NCBI Taxonomy" id="2174845"/>
    <lineage>
        <taxon>Bacteria</taxon>
        <taxon>Pseudomonadati</taxon>
        <taxon>Bacteroidota</taxon>
        <taxon>Flavobacteriia</taxon>
        <taxon>Flavobacteriales</taxon>
        <taxon>Flavobacteriaceae</taxon>
        <taxon>Marixanthomonas</taxon>
    </lineage>
</organism>
<dbReference type="InterPro" id="IPR025345">
    <property type="entry name" value="DUF4249"/>
</dbReference>
<keyword evidence="2" id="KW-1185">Reference proteome</keyword>
<dbReference type="Pfam" id="PF14054">
    <property type="entry name" value="DUF4249"/>
    <property type="match status" value="1"/>
</dbReference>
<evidence type="ECO:0000313" key="2">
    <source>
        <dbReference type="Proteomes" id="UP000245962"/>
    </source>
</evidence>
<protein>
    <recommendedName>
        <fullName evidence="3">DUF4249 domain-containing protein</fullName>
    </recommendedName>
</protein>
<dbReference type="Proteomes" id="UP000245962">
    <property type="component" value="Unassembled WGS sequence"/>
</dbReference>
<dbReference type="AlphaFoldDB" id="A0A2U0HYE3"/>
<sequence>MMNTGMRHKNLKLKKVSVFSLVLTVFLFCGCVEEIDFETETFESALVVEATITNETKPQKIKLSRTFRFEEDGPSAETNATVLVKDNMGNQFSFEETDVPGIYQSTTTFSAQPDRDYELSITTANGRSYGSDPTALASISQIDNLYAQRETNENGALGVAIFLDSYNPDTQGSYYRFEFEETYKIVSRYFAHKDIEVVSYNPPKVKLVRKNREEYTCYNTIPSTNILLANTNPLSEDRLSQFQIRFLKRENPKISTRYSLLAKQFVISRDAYVFYETLKDFSGSESLFSQVQPGFISGNLFSTSNDNEKVIGFFELAAVSSKRVFFNYSDYFSPEEGPLGLFVEDCELNRPEVPALVNLVGSGAVKFVEEPIGPGNDDIGYGPYLVAPVPCVDCTVFGTNVVPEFWEE</sequence>
<dbReference type="PROSITE" id="PS51257">
    <property type="entry name" value="PROKAR_LIPOPROTEIN"/>
    <property type="match status" value="1"/>
</dbReference>
<comment type="caution">
    <text evidence="1">The sequence shown here is derived from an EMBL/GenBank/DDBJ whole genome shotgun (WGS) entry which is preliminary data.</text>
</comment>
<name>A0A2U0HYE3_9FLAO</name>
<dbReference type="EMBL" id="QEHR01000007">
    <property type="protein sequence ID" value="PVW13874.1"/>
    <property type="molecule type" value="Genomic_DNA"/>
</dbReference>
<accession>A0A2U0HYE3</accession>
<evidence type="ECO:0000313" key="1">
    <source>
        <dbReference type="EMBL" id="PVW13874.1"/>
    </source>
</evidence>